<feature type="transmembrane region" description="Helical" evidence="1">
    <location>
        <begin position="12"/>
        <end position="35"/>
    </location>
</feature>
<dbReference type="Proteomes" id="UP000052167">
    <property type="component" value="Unassembled WGS sequence"/>
</dbReference>
<keyword evidence="1" id="KW-0812">Transmembrane</keyword>
<gene>
    <name evidence="2" type="ORF">GV68_09595</name>
</gene>
<accession>A0A922TC80</accession>
<keyword evidence="1" id="KW-1133">Transmembrane helix</keyword>
<evidence type="ECO:0000313" key="2">
    <source>
        <dbReference type="EMBL" id="KEQ10517.1"/>
    </source>
</evidence>
<evidence type="ECO:0000256" key="1">
    <source>
        <dbReference type="SAM" id="Phobius"/>
    </source>
</evidence>
<dbReference type="AlphaFoldDB" id="A0A922TC80"/>
<sequence>MTEPGTGKRLLWFIGLWLAGVVTITIVGLAIKFWLGV</sequence>
<keyword evidence="1" id="KW-0472">Membrane</keyword>
<organism evidence="2 3">
    <name type="scientific">Pseudorhizobium pelagicum</name>
    <dbReference type="NCBI Taxonomy" id="1509405"/>
    <lineage>
        <taxon>Bacteria</taxon>
        <taxon>Pseudomonadati</taxon>
        <taxon>Pseudomonadota</taxon>
        <taxon>Alphaproteobacteria</taxon>
        <taxon>Hyphomicrobiales</taxon>
        <taxon>Rhizobiaceae</taxon>
        <taxon>Rhizobium/Agrobacterium group</taxon>
        <taxon>Pseudorhizobium</taxon>
    </lineage>
</organism>
<keyword evidence="3" id="KW-1185">Reference proteome</keyword>
<evidence type="ECO:0000313" key="3">
    <source>
        <dbReference type="Proteomes" id="UP000052167"/>
    </source>
</evidence>
<reference evidence="2 3" key="1">
    <citation type="submission" date="2014-06" db="EMBL/GenBank/DDBJ databases">
        <title>Rhizobium pelagicum/R2-400B4.</title>
        <authorList>
            <person name="Kimes N.E."/>
            <person name="Lopez-Perez M."/>
        </authorList>
    </citation>
    <scope>NUCLEOTIDE SEQUENCE [LARGE SCALE GENOMIC DNA]</scope>
    <source>
        <strain evidence="2 3">R2-400B4</strain>
    </source>
</reference>
<proteinExistence type="predicted"/>
<comment type="caution">
    <text evidence="2">The sequence shown here is derived from an EMBL/GenBank/DDBJ whole genome shotgun (WGS) entry which is preliminary data.</text>
</comment>
<dbReference type="EMBL" id="JOKJ01000002">
    <property type="protein sequence ID" value="KEQ10517.1"/>
    <property type="molecule type" value="Genomic_DNA"/>
</dbReference>
<protein>
    <submittedName>
        <fullName evidence="2">Membrane protein</fullName>
    </submittedName>
</protein>
<name>A0A922TC80_9HYPH</name>